<dbReference type="AlphaFoldDB" id="A0A0E9TAB9"/>
<name>A0A0E9TAB9_ANGAN</name>
<proteinExistence type="predicted"/>
<evidence type="ECO:0000313" key="1">
    <source>
        <dbReference type="EMBL" id="JAH50659.1"/>
    </source>
</evidence>
<protein>
    <submittedName>
        <fullName evidence="1">Uncharacterized protein</fullName>
    </submittedName>
</protein>
<organism evidence="1">
    <name type="scientific">Anguilla anguilla</name>
    <name type="common">European freshwater eel</name>
    <name type="synonym">Muraena anguilla</name>
    <dbReference type="NCBI Taxonomy" id="7936"/>
    <lineage>
        <taxon>Eukaryota</taxon>
        <taxon>Metazoa</taxon>
        <taxon>Chordata</taxon>
        <taxon>Craniata</taxon>
        <taxon>Vertebrata</taxon>
        <taxon>Euteleostomi</taxon>
        <taxon>Actinopterygii</taxon>
        <taxon>Neopterygii</taxon>
        <taxon>Teleostei</taxon>
        <taxon>Anguilliformes</taxon>
        <taxon>Anguillidae</taxon>
        <taxon>Anguilla</taxon>
    </lineage>
</organism>
<reference evidence="1" key="1">
    <citation type="submission" date="2014-11" db="EMBL/GenBank/DDBJ databases">
        <authorList>
            <person name="Amaro Gonzalez C."/>
        </authorList>
    </citation>
    <scope>NUCLEOTIDE SEQUENCE</scope>
</reference>
<dbReference type="EMBL" id="GBXM01057918">
    <property type="protein sequence ID" value="JAH50659.1"/>
    <property type="molecule type" value="Transcribed_RNA"/>
</dbReference>
<sequence length="54" mass="6160">MVTHRPGFVCCWGNFRFGENACLKRNCKSISLITMHIELPLACYHKAFSLQSLS</sequence>
<accession>A0A0E9TAB9</accession>
<reference evidence="1" key="2">
    <citation type="journal article" date="2015" name="Fish Shellfish Immunol.">
        <title>Early steps in the European eel (Anguilla anguilla)-Vibrio vulnificus interaction in the gills: Role of the RtxA13 toxin.</title>
        <authorList>
            <person name="Callol A."/>
            <person name="Pajuelo D."/>
            <person name="Ebbesson L."/>
            <person name="Teles M."/>
            <person name="MacKenzie S."/>
            <person name="Amaro C."/>
        </authorList>
    </citation>
    <scope>NUCLEOTIDE SEQUENCE</scope>
</reference>